<dbReference type="PANTHER" id="PTHR13619">
    <property type="entry name" value="PHOSPHATIDATE CYTIDYLYLTRANSFERASE, MITOCHONDRIAL"/>
    <property type="match status" value="1"/>
</dbReference>
<keyword evidence="9" id="KW-0444">Lipid biosynthesis</keyword>
<keyword evidence="18" id="KW-1208">Phospholipid metabolism</keyword>
<evidence type="ECO:0000256" key="13">
    <source>
        <dbReference type="ARBA" id="ARBA00022842"/>
    </source>
</evidence>
<protein>
    <recommendedName>
        <fullName evidence="7">Nucleoside diphosphate kinase</fullName>
        <ecNumber evidence="6">2.7.7.41</ecNumber>
    </recommendedName>
    <alternativeName>
        <fullName evidence="19">CDP-diacylglycerol synthase</fullName>
    </alternativeName>
    <alternativeName>
        <fullName evidence="8">Phosphatidate cytidylyltransferase, mitochondrial</fullName>
    </alternativeName>
</protein>
<evidence type="ECO:0000256" key="16">
    <source>
        <dbReference type="ARBA" id="ARBA00023136"/>
    </source>
</evidence>
<evidence type="ECO:0000313" key="24">
    <source>
        <dbReference type="Proteomes" id="UP000308730"/>
    </source>
</evidence>
<keyword evidence="10" id="KW-0808">Transferase</keyword>
<dbReference type="SMART" id="SM00562">
    <property type="entry name" value="NDK"/>
    <property type="match status" value="1"/>
</dbReference>
<comment type="pathway">
    <text evidence="3">Phospholipid metabolism; CDP-diacylglycerol biosynthesis; CDP-diacylglycerol from sn-glycerol 3-phosphate: step 3/3.</text>
</comment>
<reference evidence="23 24" key="1">
    <citation type="submission" date="2019-02" db="EMBL/GenBank/DDBJ databases">
        <title>Genome sequencing of the rare red list fungi Antrodiella citrinella (Flaviporus citrinellus).</title>
        <authorList>
            <person name="Buettner E."/>
            <person name="Kellner H."/>
        </authorList>
    </citation>
    <scope>NUCLEOTIDE SEQUENCE [LARGE SCALE GENOMIC DNA]</scope>
    <source>
        <strain evidence="23 24">DSM 108506</strain>
    </source>
</reference>
<feature type="compositionally biased region" description="Low complexity" evidence="21">
    <location>
        <begin position="701"/>
        <end position="718"/>
    </location>
</feature>
<dbReference type="GO" id="GO:0016024">
    <property type="term" value="P:CDP-diacylglycerol biosynthetic process"/>
    <property type="evidence" value="ECO:0007669"/>
    <property type="project" value="UniProtKB-UniPathway"/>
</dbReference>
<evidence type="ECO:0000256" key="5">
    <source>
        <dbReference type="ARBA" id="ARBA00005458"/>
    </source>
</evidence>
<evidence type="ECO:0000256" key="21">
    <source>
        <dbReference type="SAM" id="MobiDB-lite"/>
    </source>
</evidence>
<comment type="subcellular location">
    <subcellularLocation>
        <location evidence="2">Mitochondrion inner membrane</location>
        <topology evidence="2">Peripheral membrane protein</topology>
        <orientation evidence="2">Matrix side</orientation>
    </subcellularLocation>
</comment>
<evidence type="ECO:0000259" key="22">
    <source>
        <dbReference type="SMART" id="SM00562"/>
    </source>
</evidence>
<sequence length="829" mass="90605">MLANAARTQPRHFLVPTRSVRFLTTETITPSSSQLPPPHPPRHTTKPPSKSRINPAPRRATPHNRHQALPTLPPSFGRNQILPVADSTRALLESIVAQFNAPIRYAFAYGSGVFEQDGYQAMSKASQEPPMLDFLFAVTHAQHWHSINMSQYPGHYPLYARALGSSFVSRVEEVNPGVWFNAFVPMNGVTIKYGVTTVDNLCSDLLNWHSLYLAGRMHKPIRIIKDDARVRLTQQVNLTSAVRTALLTLPENFSETELFERITGFSYAGDLRMSLPAENRGKVGNIVRKQGPQFKELYHRLVVALPGVHWPDYSSSIQQDMSPHTRAAHLRKLPSHLSAMVTTHFDSAGLPPRESDESMYWSRLAGDARLPQVLQQEMVKIVRYPSAVQSLKGIVSAGVGKSLRYSSAKIAKERQVEFDVETDPETLFELFGADYESFAEGPVWVYVLERRRAVEVWNTLMGDPDPEVAREETTNSLRALYGIDKQQNAVMGSANAEIAEIQIQAIFSSSPPFPNSELPDVGNSTSRSTSSFILASEDGYASATTSDRNRKSLFRARPLPATHDQPDIVPRMTKAAALRAGIVITSPERAPPTKERLKQTFLNVPGHKRQEVISVASTAPPIVAPRMTRAASLRLGQALPPKPARPSVSKETTFEGVPGHKRRESISVASTKAPVVAVRSNRSASLRVQKEVAPPTSYMFRSSSKEAAAPSRSSSRQSLNLPDSARPTFSRPDSSASAYASAYTSRTAAPRGSTGAPPSAFSARGSAEHSRTAPTPPPRPPSTQPAPPTIAPRTNKSALLRAAKMATIAAAKAATSPGKKVMSQKTVSV</sequence>
<evidence type="ECO:0000256" key="10">
    <source>
        <dbReference type="ARBA" id="ARBA00022679"/>
    </source>
</evidence>
<comment type="caution">
    <text evidence="20">Lacks conserved residue(s) required for the propagation of feature annotation.</text>
</comment>
<feature type="domain" description="Nucleoside diphosphate kinase-like" evidence="22">
    <location>
        <begin position="375"/>
        <end position="514"/>
    </location>
</feature>
<comment type="pathway">
    <text evidence="4">Lipid metabolism.</text>
</comment>
<feature type="compositionally biased region" description="Low complexity" evidence="21">
    <location>
        <begin position="730"/>
        <end position="750"/>
    </location>
</feature>
<comment type="similarity">
    <text evidence="5">Belongs to the TAM41 family.</text>
</comment>
<dbReference type="Pfam" id="PF00334">
    <property type="entry name" value="NDK"/>
    <property type="match status" value="1"/>
</dbReference>
<evidence type="ECO:0000256" key="12">
    <source>
        <dbReference type="ARBA" id="ARBA00022792"/>
    </source>
</evidence>
<evidence type="ECO:0000256" key="8">
    <source>
        <dbReference type="ARBA" id="ARBA00018337"/>
    </source>
</evidence>
<evidence type="ECO:0000256" key="4">
    <source>
        <dbReference type="ARBA" id="ARBA00005189"/>
    </source>
</evidence>
<feature type="compositionally biased region" description="Pro residues" evidence="21">
    <location>
        <begin position="774"/>
        <end position="790"/>
    </location>
</feature>
<keyword evidence="14" id="KW-0443">Lipid metabolism</keyword>
<keyword evidence="13" id="KW-0460">Magnesium</keyword>
<feature type="region of interest" description="Disordered" evidence="21">
    <location>
        <begin position="28"/>
        <end position="75"/>
    </location>
</feature>
<dbReference type="PROSITE" id="PS51374">
    <property type="entry name" value="NDPK_LIKE"/>
    <property type="match status" value="1"/>
</dbReference>
<dbReference type="Gene3D" id="3.30.70.141">
    <property type="entry name" value="Nucleoside diphosphate kinase-like domain"/>
    <property type="match status" value="1"/>
</dbReference>
<keyword evidence="17" id="KW-0594">Phospholipid biosynthesis</keyword>
<evidence type="ECO:0000256" key="9">
    <source>
        <dbReference type="ARBA" id="ARBA00022516"/>
    </source>
</evidence>
<dbReference type="Pfam" id="PF09139">
    <property type="entry name" value="Tam41_Mmp37"/>
    <property type="match status" value="1"/>
</dbReference>
<keyword evidence="15" id="KW-0496">Mitochondrion</keyword>
<evidence type="ECO:0000256" key="7">
    <source>
        <dbReference type="ARBA" id="ARBA00017632"/>
    </source>
</evidence>
<organism evidence="23 24">
    <name type="scientific">Antrodiella citrinella</name>
    <dbReference type="NCBI Taxonomy" id="2447956"/>
    <lineage>
        <taxon>Eukaryota</taxon>
        <taxon>Fungi</taxon>
        <taxon>Dikarya</taxon>
        <taxon>Basidiomycota</taxon>
        <taxon>Agaricomycotina</taxon>
        <taxon>Agaricomycetes</taxon>
        <taxon>Polyporales</taxon>
        <taxon>Steccherinaceae</taxon>
        <taxon>Antrodiella</taxon>
    </lineage>
</organism>
<evidence type="ECO:0000256" key="18">
    <source>
        <dbReference type="ARBA" id="ARBA00023264"/>
    </source>
</evidence>
<dbReference type="GO" id="GO:0032049">
    <property type="term" value="P:cardiolipin biosynthetic process"/>
    <property type="evidence" value="ECO:0007669"/>
    <property type="project" value="InterPro"/>
</dbReference>
<evidence type="ECO:0000256" key="17">
    <source>
        <dbReference type="ARBA" id="ARBA00023209"/>
    </source>
</evidence>
<evidence type="ECO:0000256" key="11">
    <source>
        <dbReference type="ARBA" id="ARBA00022695"/>
    </source>
</evidence>
<evidence type="ECO:0000256" key="1">
    <source>
        <dbReference type="ARBA" id="ARBA00001946"/>
    </source>
</evidence>
<evidence type="ECO:0000256" key="20">
    <source>
        <dbReference type="PROSITE-ProRule" id="PRU00706"/>
    </source>
</evidence>
<keyword evidence="24" id="KW-1185">Reference proteome</keyword>
<comment type="caution">
    <text evidence="23">The sequence shown here is derived from an EMBL/GenBank/DDBJ whole genome shotgun (WGS) entry which is preliminary data.</text>
</comment>
<comment type="similarity">
    <text evidence="20">Belongs to the NDK family.</text>
</comment>
<keyword evidence="11" id="KW-0548">Nucleotidyltransferase</keyword>
<dbReference type="GO" id="GO:0005743">
    <property type="term" value="C:mitochondrial inner membrane"/>
    <property type="evidence" value="ECO:0007669"/>
    <property type="project" value="UniProtKB-SubCell"/>
</dbReference>
<evidence type="ECO:0000256" key="2">
    <source>
        <dbReference type="ARBA" id="ARBA00004443"/>
    </source>
</evidence>
<keyword evidence="16" id="KW-0472">Membrane</keyword>
<dbReference type="Proteomes" id="UP000308730">
    <property type="component" value="Unassembled WGS sequence"/>
</dbReference>
<evidence type="ECO:0000313" key="23">
    <source>
        <dbReference type="EMBL" id="THH31480.1"/>
    </source>
</evidence>
<dbReference type="EC" id="2.7.7.41" evidence="6"/>
<proteinExistence type="inferred from homology"/>
<dbReference type="SUPFAM" id="SSF54919">
    <property type="entry name" value="Nucleoside diphosphate kinase, NDK"/>
    <property type="match status" value="1"/>
</dbReference>
<dbReference type="UniPathway" id="UPA00557">
    <property type="reaction ID" value="UER00614"/>
</dbReference>
<feature type="region of interest" description="Disordered" evidence="21">
    <location>
        <begin position="637"/>
        <end position="674"/>
    </location>
</feature>
<dbReference type="EMBL" id="SGPM01000046">
    <property type="protein sequence ID" value="THH31480.1"/>
    <property type="molecule type" value="Genomic_DNA"/>
</dbReference>
<dbReference type="PANTHER" id="PTHR13619:SF0">
    <property type="entry name" value="PHOSPHATIDATE CYTIDYLYLTRANSFERASE, MITOCHONDRIAL"/>
    <property type="match status" value="1"/>
</dbReference>
<evidence type="ECO:0000256" key="6">
    <source>
        <dbReference type="ARBA" id="ARBA00012487"/>
    </source>
</evidence>
<evidence type="ECO:0000256" key="3">
    <source>
        <dbReference type="ARBA" id="ARBA00005119"/>
    </source>
</evidence>
<gene>
    <name evidence="23" type="ORF">EUX98_g2703</name>
</gene>
<evidence type="ECO:0000256" key="19">
    <source>
        <dbReference type="ARBA" id="ARBA00029893"/>
    </source>
</evidence>
<keyword evidence="12" id="KW-0999">Mitochondrion inner membrane</keyword>
<accession>A0A4S4N6M2</accession>
<dbReference type="InterPro" id="IPR034907">
    <property type="entry name" value="NDK-like_dom"/>
</dbReference>
<comment type="cofactor">
    <cofactor evidence="1">
        <name>Mg(2+)</name>
        <dbReference type="ChEBI" id="CHEBI:18420"/>
    </cofactor>
</comment>
<dbReference type="GO" id="GO:0004605">
    <property type="term" value="F:phosphatidate cytidylyltransferase activity"/>
    <property type="evidence" value="ECO:0007669"/>
    <property type="project" value="UniProtKB-EC"/>
</dbReference>
<feature type="region of interest" description="Disordered" evidence="21">
    <location>
        <begin position="697"/>
        <end position="797"/>
    </location>
</feature>
<dbReference type="InterPro" id="IPR036850">
    <property type="entry name" value="NDK-like_dom_sf"/>
</dbReference>
<dbReference type="OrthoDB" id="341477at2759"/>
<dbReference type="InterPro" id="IPR015222">
    <property type="entry name" value="Tam41"/>
</dbReference>
<dbReference type="AlphaFoldDB" id="A0A4S4N6M2"/>
<evidence type="ECO:0000256" key="14">
    <source>
        <dbReference type="ARBA" id="ARBA00023098"/>
    </source>
</evidence>
<evidence type="ECO:0000256" key="15">
    <source>
        <dbReference type="ARBA" id="ARBA00023128"/>
    </source>
</evidence>
<name>A0A4S4N6M2_9APHY</name>